<accession>A0A086JZH2</accession>
<gene>
    <name evidence="1" type="ORF">TGDOM2_313890</name>
</gene>
<dbReference type="AlphaFoldDB" id="A0A086JZH2"/>
<name>A0A086JZH2_TOXGO</name>
<evidence type="ECO:0000313" key="1">
    <source>
        <dbReference type="EMBL" id="KFG37540.1"/>
    </source>
</evidence>
<organism evidence="1 2">
    <name type="scientific">Toxoplasma gondii GAB2-2007-GAL-DOM2</name>
    <dbReference type="NCBI Taxonomy" id="1130820"/>
    <lineage>
        <taxon>Eukaryota</taxon>
        <taxon>Sar</taxon>
        <taxon>Alveolata</taxon>
        <taxon>Apicomplexa</taxon>
        <taxon>Conoidasida</taxon>
        <taxon>Coccidia</taxon>
        <taxon>Eucoccidiorida</taxon>
        <taxon>Eimeriorina</taxon>
        <taxon>Sarcocystidae</taxon>
        <taxon>Toxoplasma</taxon>
    </lineage>
</organism>
<evidence type="ECO:0000313" key="2">
    <source>
        <dbReference type="Proteomes" id="UP000028837"/>
    </source>
</evidence>
<dbReference type="VEuPathDB" id="ToxoDB:TGDOM2_313890"/>
<dbReference type="Proteomes" id="UP000028837">
    <property type="component" value="Unassembled WGS sequence"/>
</dbReference>
<comment type="caution">
    <text evidence="1">The sequence shown here is derived from an EMBL/GenBank/DDBJ whole genome shotgun (WGS) entry which is preliminary data.</text>
</comment>
<sequence length="176" mass="20434">MRGSLEWEETRYTNTVGRREVRREKRTREVLETVAVPRVLSSEIREREAHARQHRMVIPRMNSAKVGDLASSQSLPVSMKERPMRKVFVCESVHRILPYGLLVLSAPGDWRFARRCHCPGTRKEVDRFSLSRVDLRRPDHHLLGEEAGLCPFILCSNAIRTHRVLVKKSRLAESQQ</sequence>
<dbReference type="EMBL" id="AHZU02001003">
    <property type="protein sequence ID" value="KFG37540.1"/>
    <property type="molecule type" value="Genomic_DNA"/>
</dbReference>
<proteinExistence type="predicted"/>
<protein>
    <submittedName>
        <fullName evidence="1">Uncharacterized protein</fullName>
    </submittedName>
</protein>
<reference evidence="1 2" key="1">
    <citation type="submission" date="2014-02" db="EMBL/GenBank/DDBJ databases">
        <authorList>
            <person name="Sibley D."/>
            <person name="Venepally P."/>
            <person name="Karamycheva S."/>
            <person name="Hadjithomas M."/>
            <person name="Khan A."/>
            <person name="Brunk B."/>
            <person name="Roos D."/>
            <person name="Caler E."/>
            <person name="Lorenzi H."/>
        </authorList>
    </citation>
    <scope>NUCLEOTIDE SEQUENCE [LARGE SCALE GENOMIC DNA]</scope>
    <source>
        <strain evidence="1 2">GAB2-2007-GAL-DOM2</strain>
    </source>
</reference>